<reference evidence="2 3" key="1">
    <citation type="journal article" date="2020" name="Arch. Microbiol.">
        <title>Bradyrhizobium campsiandrae sp. nov., a nitrogen-fixing bacterial strain isolated from a native leguminous tree from the Amazon adapted to flooded conditions.</title>
        <authorList>
            <person name="Cabral Michel D."/>
            <person name="Martins da Costa E."/>
            <person name="Azarias Guimaraes A."/>
            <person name="Soares de Carvalho T."/>
            <person name="Santos de Castro Caputo P."/>
            <person name="Willems A."/>
            <person name="de Souza Moreira F.M."/>
        </authorList>
    </citation>
    <scope>NUCLEOTIDE SEQUENCE [LARGE SCALE GENOMIC DNA]</scope>
    <source>
        <strain evidence="3">INPA 384B</strain>
    </source>
</reference>
<name>A0ABR7U4P9_9BRAD</name>
<dbReference type="RefSeq" id="WP_188105265.1">
    <property type="nucleotide sequence ID" value="NZ_JAANIH010000046.1"/>
</dbReference>
<keyword evidence="1" id="KW-0812">Transmembrane</keyword>
<sequence>MNHSVYTADKATHLKVVVFALLTSLVIMAITLTARLAHPEVDARATATQTVFRAHPGHAVTELARLNKHPI</sequence>
<keyword evidence="3" id="KW-1185">Reference proteome</keyword>
<gene>
    <name evidence="2" type="ORF">HA482_09730</name>
</gene>
<keyword evidence="1" id="KW-1133">Transmembrane helix</keyword>
<keyword evidence="1" id="KW-0472">Membrane</keyword>
<evidence type="ECO:0000256" key="1">
    <source>
        <dbReference type="SAM" id="Phobius"/>
    </source>
</evidence>
<protein>
    <submittedName>
        <fullName evidence="2">Uncharacterized protein</fullName>
    </submittedName>
</protein>
<dbReference type="Proteomes" id="UP000639516">
    <property type="component" value="Unassembled WGS sequence"/>
</dbReference>
<evidence type="ECO:0000313" key="3">
    <source>
        <dbReference type="Proteomes" id="UP000639516"/>
    </source>
</evidence>
<accession>A0ABR7U4P9</accession>
<evidence type="ECO:0000313" key="2">
    <source>
        <dbReference type="EMBL" id="MBC9978496.1"/>
    </source>
</evidence>
<dbReference type="EMBL" id="JAATTO010000011">
    <property type="protein sequence ID" value="MBC9978496.1"/>
    <property type="molecule type" value="Genomic_DNA"/>
</dbReference>
<feature type="transmembrane region" description="Helical" evidence="1">
    <location>
        <begin position="12"/>
        <end position="34"/>
    </location>
</feature>
<proteinExistence type="predicted"/>
<organism evidence="2 3">
    <name type="scientific">Bradyrhizobium campsiandrae</name>
    <dbReference type="NCBI Taxonomy" id="1729892"/>
    <lineage>
        <taxon>Bacteria</taxon>
        <taxon>Pseudomonadati</taxon>
        <taxon>Pseudomonadota</taxon>
        <taxon>Alphaproteobacteria</taxon>
        <taxon>Hyphomicrobiales</taxon>
        <taxon>Nitrobacteraceae</taxon>
        <taxon>Bradyrhizobium</taxon>
    </lineage>
</organism>
<comment type="caution">
    <text evidence="2">The sequence shown here is derived from an EMBL/GenBank/DDBJ whole genome shotgun (WGS) entry which is preliminary data.</text>
</comment>